<evidence type="ECO:0000313" key="2">
    <source>
        <dbReference type="Proteomes" id="UP000821845"/>
    </source>
</evidence>
<accession>A0ACB7TQK8</accession>
<sequence length="125" mass="14131">MTKKIAAFTARGLQPYSVVEEPSFIEMMRCAIPEYYVAPSRKTFSRTVIPNLYAAKKDELKKRVRAVFDDSGAECFTLTTDEWTSKAADSYVCVTAHMMDRDFTQHAYALACKAMSQEHTGENIV</sequence>
<reference evidence="1" key="1">
    <citation type="submission" date="2020-05" db="EMBL/GenBank/DDBJ databases">
        <title>Large-scale comparative analyses of tick genomes elucidate their genetic diversity and vector capacities.</title>
        <authorList>
            <person name="Jia N."/>
            <person name="Wang J."/>
            <person name="Shi W."/>
            <person name="Du L."/>
            <person name="Sun Y."/>
            <person name="Zhan W."/>
            <person name="Jiang J."/>
            <person name="Wang Q."/>
            <person name="Zhang B."/>
            <person name="Ji P."/>
            <person name="Sakyi L.B."/>
            <person name="Cui X."/>
            <person name="Yuan T."/>
            <person name="Jiang B."/>
            <person name="Yang W."/>
            <person name="Lam T.T.-Y."/>
            <person name="Chang Q."/>
            <person name="Ding S."/>
            <person name="Wang X."/>
            <person name="Zhu J."/>
            <person name="Ruan X."/>
            <person name="Zhao L."/>
            <person name="Wei J."/>
            <person name="Que T."/>
            <person name="Du C."/>
            <person name="Cheng J."/>
            <person name="Dai P."/>
            <person name="Han X."/>
            <person name="Huang E."/>
            <person name="Gao Y."/>
            <person name="Liu J."/>
            <person name="Shao H."/>
            <person name="Ye R."/>
            <person name="Li L."/>
            <person name="Wei W."/>
            <person name="Wang X."/>
            <person name="Wang C."/>
            <person name="Yang T."/>
            <person name="Huo Q."/>
            <person name="Li W."/>
            <person name="Guo W."/>
            <person name="Chen H."/>
            <person name="Zhou L."/>
            <person name="Ni X."/>
            <person name="Tian J."/>
            <person name="Zhou Y."/>
            <person name="Sheng Y."/>
            <person name="Liu T."/>
            <person name="Pan Y."/>
            <person name="Xia L."/>
            <person name="Li J."/>
            <person name="Zhao F."/>
            <person name="Cao W."/>
        </authorList>
    </citation>
    <scope>NUCLEOTIDE SEQUENCE</scope>
    <source>
        <strain evidence="1">Hyas-2018</strain>
    </source>
</reference>
<evidence type="ECO:0000313" key="1">
    <source>
        <dbReference type="EMBL" id="KAH6948453.1"/>
    </source>
</evidence>
<keyword evidence="2" id="KW-1185">Reference proteome</keyword>
<dbReference type="EMBL" id="CM023481">
    <property type="protein sequence ID" value="KAH6948453.1"/>
    <property type="molecule type" value="Genomic_DNA"/>
</dbReference>
<dbReference type="Proteomes" id="UP000821845">
    <property type="component" value="Chromosome 1"/>
</dbReference>
<organism evidence="1 2">
    <name type="scientific">Hyalomma asiaticum</name>
    <name type="common">Tick</name>
    <dbReference type="NCBI Taxonomy" id="266040"/>
    <lineage>
        <taxon>Eukaryota</taxon>
        <taxon>Metazoa</taxon>
        <taxon>Ecdysozoa</taxon>
        <taxon>Arthropoda</taxon>
        <taxon>Chelicerata</taxon>
        <taxon>Arachnida</taxon>
        <taxon>Acari</taxon>
        <taxon>Parasitiformes</taxon>
        <taxon>Ixodida</taxon>
        <taxon>Ixodoidea</taxon>
        <taxon>Ixodidae</taxon>
        <taxon>Hyalomminae</taxon>
        <taxon>Hyalomma</taxon>
    </lineage>
</organism>
<proteinExistence type="predicted"/>
<protein>
    <submittedName>
        <fullName evidence="1">Uncharacterized protein</fullName>
    </submittedName>
</protein>
<name>A0ACB7TQK8_HYAAI</name>
<comment type="caution">
    <text evidence="1">The sequence shown here is derived from an EMBL/GenBank/DDBJ whole genome shotgun (WGS) entry which is preliminary data.</text>
</comment>
<gene>
    <name evidence="1" type="ORF">HPB50_024520</name>
</gene>